<dbReference type="EMBL" id="FP929044">
    <property type="protein sequence ID" value="CBK95769.1"/>
    <property type="molecule type" value="Genomic_DNA"/>
</dbReference>
<dbReference type="AlphaFoldDB" id="D4JRQ0"/>
<evidence type="ECO:0000259" key="1">
    <source>
        <dbReference type="Pfam" id="PF13657"/>
    </source>
</evidence>
<sequence length="108" mass="12298">MVLRTAYVYVRNIFAGQLCESDEGYTFTYDKAYLESENASAVSLTMPLSEEAYSSKTLFSFFDGLIPEGWLLDVVSRNWKIDNRDRFGLLLVACKDCIGNVTIMEEKL</sequence>
<organism evidence="2 3">
    <name type="scientific">[Eubacterium] siraeum 70/3</name>
    <dbReference type="NCBI Taxonomy" id="657319"/>
    <lineage>
        <taxon>Bacteria</taxon>
        <taxon>Bacillati</taxon>
        <taxon>Bacillota</taxon>
        <taxon>Clostridia</taxon>
        <taxon>Eubacteriales</taxon>
        <taxon>Oscillospiraceae</taxon>
        <taxon>Oscillospiraceae incertae sedis</taxon>
    </lineage>
</organism>
<dbReference type="InterPro" id="IPR052028">
    <property type="entry name" value="HipA_Ser/Thr_kinase"/>
</dbReference>
<dbReference type="GO" id="GO:0005829">
    <property type="term" value="C:cytosol"/>
    <property type="evidence" value="ECO:0007669"/>
    <property type="project" value="TreeGrafter"/>
</dbReference>
<gene>
    <name evidence="2" type="ORF">EUS_04670</name>
</gene>
<dbReference type="GO" id="GO:0004674">
    <property type="term" value="F:protein serine/threonine kinase activity"/>
    <property type="evidence" value="ECO:0007669"/>
    <property type="project" value="TreeGrafter"/>
</dbReference>
<evidence type="ECO:0000313" key="3">
    <source>
        <dbReference type="Proteomes" id="UP000008803"/>
    </source>
</evidence>
<reference evidence="2 3" key="1">
    <citation type="submission" date="2010-03" db="EMBL/GenBank/DDBJ databases">
        <title>The genome sequence of Eubacterium siraeum 70/3.</title>
        <authorList>
            <consortium name="metaHIT consortium -- http://www.metahit.eu/"/>
            <person name="Pajon A."/>
            <person name="Turner K."/>
            <person name="Parkhill J."/>
            <person name="Duncan S."/>
            <person name="Flint H."/>
        </authorList>
    </citation>
    <scope>NUCLEOTIDE SEQUENCE [LARGE SCALE GENOMIC DNA]</scope>
    <source>
        <strain evidence="2 3">70/3</strain>
    </source>
</reference>
<proteinExistence type="predicted"/>
<protein>
    <submittedName>
        <fullName evidence="2">HipA N-terminal domain</fullName>
    </submittedName>
</protein>
<dbReference type="PANTHER" id="PTHR37419">
    <property type="entry name" value="SERINE/THREONINE-PROTEIN KINASE TOXIN HIPA"/>
    <property type="match status" value="1"/>
</dbReference>
<dbReference type="InterPro" id="IPR017508">
    <property type="entry name" value="HipA_N1"/>
</dbReference>
<dbReference type="BioCyc" id="ESIR657319:G136K-394-MONOMER"/>
<evidence type="ECO:0000313" key="2">
    <source>
        <dbReference type="EMBL" id="CBK95769.1"/>
    </source>
</evidence>
<reference evidence="2 3" key="2">
    <citation type="submission" date="2010-03" db="EMBL/GenBank/DDBJ databases">
        <authorList>
            <person name="Pajon A."/>
        </authorList>
    </citation>
    <scope>NUCLEOTIDE SEQUENCE [LARGE SCALE GENOMIC DNA]</scope>
    <source>
        <strain evidence="2 3">70/3</strain>
    </source>
</reference>
<dbReference type="HOGENOM" id="CLU_168268_1_0_9"/>
<dbReference type="Pfam" id="PF13657">
    <property type="entry name" value="Couple_hipA"/>
    <property type="match status" value="1"/>
</dbReference>
<dbReference type="KEGG" id="esu:EUS_04670"/>
<feature type="domain" description="HipA N-terminal subdomain 1" evidence="1">
    <location>
        <begin position="7"/>
        <end position="103"/>
    </location>
</feature>
<dbReference type="NCBIfam" id="TIGR03071">
    <property type="entry name" value="couple_hipA"/>
    <property type="match status" value="1"/>
</dbReference>
<accession>D4JRQ0</accession>
<dbReference type="Proteomes" id="UP000008803">
    <property type="component" value="Chromosome"/>
</dbReference>
<dbReference type="PANTHER" id="PTHR37419:SF6">
    <property type="entry name" value="KINASE HI_0665-RELATED"/>
    <property type="match status" value="1"/>
</dbReference>
<name>D4JRQ0_9FIRM</name>
<dbReference type="PATRIC" id="fig|657319.3.peg.688"/>